<protein>
    <submittedName>
        <fullName evidence="1">Uncharacterized protein</fullName>
    </submittedName>
</protein>
<dbReference type="Proteomes" id="UP000315295">
    <property type="component" value="Unassembled WGS sequence"/>
</dbReference>
<comment type="caution">
    <text evidence="1">The sequence shown here is derived from an EMBL/GenBank/DDBJ whole genome shotgun (WGS) entry which is preliminary data.</text>
</comment>
<name>A0A540L9E1_MALBA</name>
<evidence type="ECO:0000313" key="2">
    <source>
        <dbReference type="Proteomes" id="UP000315295"/>
    </source>
</evidence>
<keyword evidence="2" id="KW-1185">Reference proteome</keyword>
<proteinExistence type="predicted"/>
<dbReference type="AlphaFoldDB" id="A0A540L9E1"/>
<accession>A0A540L9E1</accession>
<organism evidence="1 2">
    <name type="scientific">Malus baccata</name>
    <name type="common">Siberian crab apple</name>
    <name type="synonym">Pyrus baccata</name>
    <dbReference type="NCBI Taxonomy" id="106549"/>
    <lineage>
        <taxon>Eukaryota</taxon>
        <taxon>Viridiplantae</taxon>
        <taxon>Streptophyta</taxon>
        <taxon>Embryophyta</taxon>
        <taxon>Tracheophyta</taxon>
        <taxon>Spermatophyta</taxon>
        <taxon>Magnoliopsida</taxon>
        <taxon>eudicotyledons</taxon>
        <taxon>Gunneridae</taxon>
        <taxon>Pentapetalae</taxon>
        <taxon>rosids</taxon>
        <taxon>fabids</taxon>
        <taxon>Rosales</taxon>
        <taxon>Rosaceae</taxon>
        <taxon>Amygdaloideae</taxon>
        <taxon>Maleae</taxon>
        <taxon>Malus</taxon>
    </lineage>
</organism>
<evidence type="ECO:0000313" key="1">
    <source>
        <dbReference type="EMBL" id="TQD82929.1"/>
    </source>
</evidence>
<gene>
    <name evidence="1" type="ORF">C1H46_031528</name>
</gene>
<reference evidence="1 2" key="1">
    <citation type="journal article" date="2019" name="G3 (Bethesda)">
        <title>Sequencing of a Wild Apple (Malus baccata) Genome Unravels the Differences Between Cultivated and Wild Apple Species Regarding Disease Resistance and Cold Tolerance.</title>
        <authorList>
            <person name="Chen X."/>
        </authorList>
    </citation>
    <scope>NUCLEOTIDE SEQUENCE [LARGE SCALE GENOMIC DNA]</scope>
    <source>
        <strain evidence="2">cv. Shandingzi</strain>
        <tissue evidence="1">Leaves</tissue>
    </source>
</reference>
<dbReference type="EMBL" id="VIEB01000701">
    <property type="protein sequence ID" value="TQD82929.1"/>
    <property type="molecule type" value="Genomic_DNA"/>
</dbReference>
<sequence length="52" mass="5679">MKLASINLQIQSGYLVGDSVTPLFKDKSTGHKNKITINRGIHTTIHITLNCG</sequence>